<evidence type="ECO:0000259" key="4">
    <source>
        <dbReference type="PROSITE" id="PS50932"/>
    </source>
</evidence>
<dbReference type="InterPro" id="IPR001761">
    <property type="entry name" value="Peripla_BP/Lac1_sug-bd_dom"/>
</dbReference>
<reference evidence="5 6" key="1">
    <citation type="submission" date="2020-07" db="EMBL/GenBank/DDBJ databases">
        <title>Sequencing the genomes of 1000 actinobacteria strains.</title>
        <authorList>
            <person name="Klenk H.-P."/>
        </authorList>
    </citation>
    <scope>NUCLEOTIDE SEQUENCE [LARGE SCALE GENOMIC DNA]</scope>
    <source>
        <strain evidence="5 6">DSM 15475</strain>
    </source>
</reference>
<dbReference type="EMBL" id="JACCFY010000001">
    <property type="protein sequence ID" value="NYJ78073.1"/>
    <property type="molecule type" value="Genomic_DNA"/>
</dbReference>
<dbReference type="SUPFAM" id="SSF47413">
    <property type="entry name" value="lambda repressor-like DNA-binding domains"/>
    <property type="match status" value="1"/>
</dbReference>
<evidence type="ECO:0000256" key="2">
    <source>
        <dbReference type="ARBA" id="ARBA00023125"/>
    </source>
</evidence>
<dbReference type="SUPFAM" id="SSF53822">
    <property type="entry name" value="Periplasmic binding protein-like I"/>
    <property type="match status" value="1"/>
</dbReference>
<feature type="domain" description="HTH lacI-type" evidence="4">
    <location>
        <begin position="1"/>
        <end position="36"/>
    </location>
</feature>
<dbReference type="Pfam" id="PF00532">
    <property type="entry name" value="Peripla_BP_1"/>
    <property type="match status" value="1"/>
</dbReference>
<protein>
    <submittedName>
        <fullName evidence="5">LacI family transcriptional regulator</fullName>
    </submittedName>
</protein>
<dbReference type="InterPro" id="IPR028082">
    <property type="entry name" value="Peripla_BP_I"/>
</dbReference>
<organism evidence="5 6">
    <name type="scientific">Nesterenkonia xinjiangensis</name>
    <dbReference type="NCBI Taxonomy" id="225327"/>
    <lineage>
        <taxon>Bacteria</taxon>
        <taxon>Bacillati</taxon>
        <taxon>Actinomycetota</taxon>
        <taxon>Actinomycetes</taxon>
        <taxon>Micrococcales</taxon>
        <taxon>Micrococcaceae</taxon>
        <taxon>Nesterenkonia</taxon>
    </lineage>
</organism>
<gene>
    <name evidence="5" type="ORF">HNR09_001484</name>
</gene>
<keyword evidence="6" id="KW-1185">Reference proteome</keyword>
<evidence type="ECO:0000256" key="1">
    <source>
        <dbReference type="ARBA" id="ARBA00023015"/>
    </source>
</evidence>
<dbReference type="PANTHER" id="PTHR30146:SF109">
    <property type="entry name" value="HTH-TYPE TRANSCRIPTIONAL REGULATOR GALS"/>
    <property type="match status" value="1"/>
</dbReference>
<name>A0A7Z0GNC6_9MICC</name>
<keyword evidence="2" id="KW-0238">DNA-binding</keyword>
<dbReference type="InterPro" id="IPR000843">
    <property type="entry name" value="HTH_LacI"/>
</dbReference>
<accession>A0A7Z0GNC6</accession>
<dbReference type="Gene3D" id="3.40.50.2300">
    <property type="match status" value="2"/>
</dbReference>
<evidence type="ECO:0000313" key="5">
    <source>
        <dbReference type="EMBL" id="NYJ78073.1"/>
    </source>
</evidence>
<comment type="caution">
    <text evidence="5">The sequence shown here is derived from an EMBL/GenBank/DDBJ whole genome shotgun (WGS) entry which is preliminary data.</text>
</comment>
<dbReference type="GO" id="GO:0000976">
    <property type="term" value="F:transcription cis-regulatory region binding"/>
    <property type="evidence" value="ECO:0007669"/>
    <property type="project" value="TreeGrafter"/>
</dbReference>
<dbReference type="Gene3D" id="1.10.260.40">
    <property type="entry name" value="lambda repressor-like DNA-binding domains"/>
    <property type="match status" value="1"/>
</dbReference>
<dbReference type="AlphaFoldDB" id="A0A7Z0GNC6"/>
<dbReference type="PROSITE" id="PS50932">
    <property type="entry name" value="HTH_LACI_2"/>
    <property type="match status" value="1"/>
</dbReference>
<dbReference type="GO" id="GO:0003700">
    <property type="term" value="F:DNA-binding transcription factor activity"/>
    <property type="evidence" value="ECO:0007669"/>
    <property type="project" value="TreeGrafter"/>
</dbReference>
<dbReference type="SMART" id="SM00354">
    <property type="entry name" value="HTH_LACI"/>
    <property type="match status" value="1"/>
</dbReference>
<dbReference type="PANTHER" id="PTHR30146">
    <property type="entry name" value="LACI-RELATED TRANSCRIPTIONAL REPRESSOR"/>
    <property type="match status" value="1"/>
</dbReference>
<dbReference type="Proteomes" id="UP000535437">
    <property type="component" value="Unassembled WGS sequence"/>
</dbReference>
<dbReference type="InterPro" id="IPR010982">
    <property type="entry name" value="Lambda_DNA-bd_dom_sf"/>
</dbReference>
<evidence type="ECO:0000313" key="6">
    <source>
        <dbReference type="Proteomes" id="UP000535437"/>
    </source>
</evidence>
<keyword evidence="3" id="KW-0804">Transcription</keyword>
<proteinExistence type="predicted"/>
<evidence type="ECO:0000256" key="3">
    <source>
        <dbReference type="ARBA" id="ARBA00023163"/>
    </source>
</evidence>
<keyword evidence="1" id="KW-0805">Transcription regulation</keyword>
<sequence>MVNGERYVAETTAERVRAAVRQLGFRPHQAARSLARGRRLPMAGLLVTTLENPHVVALAHGVERVLRAAGHSLIIASTDEDAQQERQLLEDFQDRGVDSLVIVPSGEDHRHLFAAAGSMSMVLAHRIIAGLDADSVAPDDWGATRAAVKGLLREGHERIAFIGDLDYIYNIRQRIAGFRQAHREFGAATQEDLLRFGVRTTEESRSVVSGMLDSPNPPTAIFGSNNLLTLGVLEELHERGREVAVVGFDDLPEARYFDVPVKVLAYDKSGVGRTAAQLLLERAAAEDPAPRHVTMPVTARRFTGR</sequence>
<dbReference type="CDD" id="cd06267">
    <property type="entry name" value="PBP1_LacI_sugar_binding-like"/>
    <property type="match status" value="1"/>
</dbReference>